<accession>A0A3P7LT67</accession>
<dbReference type="EMBL" id="UYRU01047005">
    <property type="protein sequence ID" value="VDN09411.1"/>
    <property type="molecule type" value="Genomic_DNA"/>
</dbReference>
<feature type="compositionally biased region" description="Low complexity" evidence="1">
    <location>
        <begin position="103"/>
        <end position="115"/>
    </location>
</feature>
<protein>
    <submittedName>
        <fullName evidence="2">Uncharacterized protein</fullName>
    </submittedName>
</protein>
<keyword evidence="3" id="KW-1185">Reference proteome</keyword>
<dbReference type="AlphaFoldDB" id="A0A3P7LT67"/>
<feature type="compositionally biased region" description="Polar residues" evidence="1">
    <location>
        <begin position="221"/>
        <end position="232"/>
    </location>
</feature>
<feature type="region of interest" description="Disordered" evidence="1">
    <location>
        <begin position="183"/>
        <end position="232"/>
    </location>
</feature>
<feature type="region of interest" description="Disordered" evidence="1">
    <location>
        <begin position="99"/>
        <end position="132"/>
    </location>
</feature>
<gene>
    <name evidence="2" type="ORF">DILT_LOCUS5242</name>
</gene>
<evidence type="ECO:0000313" key="2">
    <source>
        <dbReference type="EMBL" id="VDN09411.1"/>
    </source>
</evidence>
<dbReference type="Proteomes" id="UP000281553">
    <property type="component" value="Unassembled WGS sequence"/>
</dbReference>
<name>A0A3P7LT67_DIBLA</name>
<evidence type="ECO:0000313" key="3">
    <source>
        <dbReference type="Proteomes" id="UP000281553"/>
    </source>
</evidence>
<sequence>MLAAASSANCAASQFGRKLRIGSLFGPLPSTSAGNTAMVEHAAVTFRVETNSSCSSASSSSCQASSNISEFFPRETVNPPPSPITESIYTSLPPSILKQPGISRKASMSTSSGSSGPRNDGFSSLSFETLGNDKDSDQRIIATVGNLGRAGVGSSQAVYDSLGTSGKPAADCTKPQECRCGGNCKVPDVPIEPREQAEGAEDENPSGAARAPFAQILDSAQKPTPVNETTNE</sequence>
<evidence type="ECO:0000256" key="1">
    <source>
        <dbReference type="SAM" id="MobiDB-lite"/>
    </source>
</evidence>
<proteinExistence type="predicted"/>
<organism evidence="2 3">
    <name type="scientific">Dibothriocephalus latus</name>
    <name type="common">Fish tapeworm</name>
    <name type="synonym">Diphyllobothrium latum</name>
    <dbReference type="NCBI Taxonomy" id="60516"/>
    <lineage>
        <taxon>Eukaryota</taxon>
        <taxon>Metazoa</taxon>
        <taxon>Spiralia</taxon>
        <taxon>Lophotrochozoa</taxon>
        <taxon>Platyhelminthes</taxon>
        <taxon>Cestoda</taxon>
        <taxon>Eucestoda</taxon>
        <taxon>Diphyllobothriidea</taxon>
        <taxon>Diphyllobothriidae</taxon>
        <taxon>Dibothriocephalus</taxon>
    </lineage>
</organism>
<reference evidence="2 3" key="1">
    <citation type="submission" date="2018-11" db="EMBL/GenBank/DDBJ databases">
        <authorList>
            <consortium name="Pathogen Informatics"/>
        </authorList>
    </citation>
    <scope>NUCLEOTIDE SEQUENCE [LARGE SCALE GENOMIC DNA]</scope>
</reference>